<proteinExistence type="predicted"/>
<name>X1SL54_9ZZZZ</name>
<accession>X1SL54</accession>
<evidence type="ECO:0000313" key="2">
    <source>
        <dbReference type="EMBL" id="GAI93683.1"/>
    </source>
</evidence>
<feature type="domain" description="Penicillin-binding protein transpeptidase" evidence="1">
    <location>
        <begin position="1"/>
        <end position="254"/>
    </location>
</feature>
<dbReference type="GO" id="GO:0071972">
    <property type="term" value="F:peptidoglycan L,D-transpeptidase activity"/>
    <property type="evidence" value="ECO:0007669"/>
    <property type="project" value="TreeGrafter"/>
</dbReference>
<comment type="caution">
    <text evidence="2">The sequence shown here is derived from an EMBL/GenBank/DDBJ whole genome shotgun (WGS) entry which is preliminary data.</text>
</comment>
<dbReference type="Gene3D" id="3.40.710.10">
    <property type="entry name" value="DD-peptidase/beta-lactamase superfamily"/>
    <property type="match status" value="1"/>
</dbReference>
<dbReference type="SUPFAM" id="SSF56601">
    <property type="entry name" value="beta-lactamase/transpeptidase-like"/>
    <property type="match status" value="1"/>
</dbReference>
<feature type="non-terminal residue" evidence="2">
    <location>
        <position position="1"/>
    </location>
</feature>
<dbReference type="GO" id="GO:0071555">
    <property type="term" value="P:cell wall organization"/>
    <property type="evidence" value="ECO:0007669"/>
    <property type="project" value="TreeGrafter"/>
</dbReference>
<dbReference type="Pfam" id="PF00905">
    <property type="entry name" value="Transpeptidase"/>
    <property type="match status" value="1"/>
</dbReference>
<dbReference type="GO" id="GO:0005886">
    <property type="term" value="C:plasma membrane"/>
    <property type="evidence" value="ECO:0007669"/>
    <property type="project" value="TreeGrafter"/>
</dbReference>
<dbReference type="InterPro" id="IPR001460">
    <property type="entry name" value="PCN-bd_Tpept"/>
</dbReference>
<organism evidence="2">
    <name type="scientific">marine sediment metagenome</name>
    <dbReference type="NCBI Taxonomy" id="412755"/>
    <lineage>
        <taxon>unclassified sequences</taxon>
        <taxon>metagenomes</taxon>
        <taxon>ecological metagenomes</taxon>
    </lineage>
</organism>
<dbReference type="PANTHER" id="PTHR30627:SF2">
    <property type="entry name" value="PEPTIDOGLYCAN D,D-TRANSPEPTIDASE MRDA"/>
    <property type="match status" value="1"/>
</dbReference>
<dbReference type="InterPro" id="IPR050515">
    <property type="entry name" value="Beta-lactam/transpept"/>
</dbReference>
<dbReference type="GO" id="GO:0008658">
    <property type="term" value="F:penicillin binding"/>
    <property type="evidence" value="ECO:0007669"/>
    <property type="project" value="InterPro"/>
</dbReference>
<dbReference type="AlphaFoldDB" id="X1SL54"/>
<protein>
    <recommendedName>
        <fullName evidence="1">Penicillin-binding protein transpeptidase domain-containing protein</fullName>
    </recommendedName>
</protein>
<dbReference type="InterPro" id="IPR012338">
    <property type="entry name" value="Beta-lactam/transpept-like"/>
</dbReference>
<evidence type="ECO:0000259" key="1">
    <source>
        <dbReference type="Pfam" id="PF00905"/>
    </source>
</evidence>
<dbReference type="PANTHER" id="PTHR30627">
    <property type="entry name" value="PEPTIDOGLYCAN D,D-TRANSPEPTIDASE"/>
    <property type="match status" value="1"/>
</dbReference>
<gene>
    <name evidence="2" type="ORF">S12H4_40511</name>
</gene>
<dbReference type="EMBL" id="BARW01024593">
    <property type="protein sequence ID" value="GAI93683.1"/>
    <property type="molecule type" value="Genomic_DNA"/>
</dbReference>
<sequence length="257" mass="26925">AVQGVYPPASVFKIVTMTAALEAGGFIPRSTFTCTGLWEGLGPDWAKTCWVETGHGQINLVQALIVSCDVAFYDIGLALHNLDLGLLPDYARRFGLGASTGLEGLDEATGLVPDDAWKRMAIGDGWAPGDSVNVAIGQGYLLTTPLQIANVLAAVANGGTIYRPQILLKVAGSPGEPEEFFAPQVMGQLPVSPEHLAAIREGLVGVAASYYGTARKAFRGLDVSVAGKTGTAETGLDEPHAWFAGYAPADDPQSLWP</sequence>
<reference evidence="2" key="1">
    <citation type="journal article" date="2014" name="Front. Microbiol.">
        <title>High frequency of phylogenetically diverse reductive dehalogenase-homologous genes in deep subseafloor sedimentary metagenomes.</title>
        <authorList>
            <person name="Kawai M."/>
            <person name="Futagami T."/>
            <person name="Toyoda A."/>
            <person name="Takaki Y."/>
            <person name="Nishi S."/>
            <person name="Hori S."/>
            <person name="Arai W."/>
            <person name="Tsubouchi T."/>
            <person name="Morono Y."/>
            <person name="Uchiyama I."/>
            <person name="Ito T."/>
            <person name="Fujiyama A."/>
            <person name="Inagaki F."/>
            <person name="Takami H."/>
        </authorList>
    </citation>
    <scope>NUCLEOTIDE SEQUENCE</scope>
    <source>
        <strain evidence="2">Expedition CK06-06</strain>
    </source>
</reference>